<protein>
    <submittedName>
        <fullName evidence="1">Uncharacterized protein</fullName>
    </submittedName>
</protein>
<comment type="caution">
    <text evidence="1">The sequence shown here is derived from an EMBL/GenBank/DDBJ whole genome shotgun (WGS) entry which is preliminary data.</text>
</comment>
<feature type="non-terminal residue" evidence="1">
    <location>
        <position position="1"/>
    </location>
</feature>
<evidence type="ECO:0000313" key="2">
    <source>
        <dbReference type="Proteomes" id="UP000265520"/>
    </source>
</evidence>
<keyword evidence="2" id="KW-1185">Reference proteome</keyword>
<proteinExistence type="predicted"/>
<dbReference type="Proteomes" id="UP000265520">
    <property type="component" value="Unassembled WGS sequence"/>
</dbReference>
<dbReference type="AlphaFoldDB" id="A0A392W2L1"/>
<reference evidence="1 2" key="1">
    <citation type="journal article" date="2018" name="Front. Plant Sci.">
        <title>Red Clover (Trifolium pratense) and Zigzag Clover (T. medium) - A Picture of Genomic Similarities and Differences.</title>
        <authorList>
            <person name="Dluhosova J."/>
            <person name="Istvanek J."/>
            <person name="Nedelnik J."/>
            <person name="Repkova J."/>
        </authorList>
    </citation>
    <scope>NUCLEOTIDE SEQUENCE [LARGE SCALE GENOMIC DNA]</scope>
    <source>
        <strain evidence="2">cv. 10/8</strain>
        <tissue evidence="1">Leaf</tissue>
    </source>
</reference>
<evidence type="ECO:0000313" key="1">
    <source>
        <dbReference type="EMBL" id="MCI94904.1"/>
    </source>
</evidence>
<dbReference type="EMBL" id="LXQA011369878">
    <property type="protein sequence ID" value="MCI94904.1"/>
    <property type="molecule type" value="Genomic_DNA"/>
</dbReference>
<accession>A0A392W2L1</accession>
<organism evidence="1 2">
    <name type="scientific">Trifolium medium</name>
    <dbReference type="NCBI Taxonomy" id="97028"/>
    <lineage>
        <taxon>Eukaryota</taxon>
        <taxon>Viridiplantae</taxon>
        <taxon>Streptophyta</taxon>
        <taxon>Embryophyta</taxon>
        <taxon>Tracheophyta</taxon>
        <taxon>Spermatophyta</taxon>
        <taxon>Magnoliopsida</taxon>
        <taxon>eudicotyledons</taxon>
        <taxon>Gunneridae</taxon>
        <taxon>Pentapetalae</taxon>
        <taxon>rosids</taxon>
        <taxon>fabids</taxon>
        <taxon>Fabales</taxon>
        <taxon>Fabaceae</taxon>
        <taxon>Papilionoideae</taxon>
        <taxon>50 kb inversion clade</taxon>
        <taxon>NPAAA clade</taxon>
        <taxon>Hologalegina</taxon>
        <taxon>IRL clade</taxon>
        <taxon>Trifolieae</taxon>
        <taxon>Trifolium</taxon>
    </lineage>
</organism>
<name>A0A392W2L1_9FABA</name>
<sequence length="60" mass="6825">GVLSFKVGAPKISLLGTTWWPKRTLRWLLITLKFSGLFAARRLRKPMSRLLLSGIWTSTP</sequence>